<evidence type="ECO:0000313" key="1">
    <source>
        <dbReference type="EMBL" id="KKM88981.1"/>
    </source>
</evidence>
<reference evidence="1" key="1">
    <citation type="journal article" date="2015" name="Nature">
        <title>Complex archaea that bridge the gap between prokaryotes and eukaryotes.</title>
        <authorList>
            <person name="Spang A."/>
            <person name="Saw J.H."/>
            <person name="Jorgensen S.L."/>
            <person name="Zaremba-Niedzwiedzka K."/>
            <person name="Martijn J."/>
            <person name="Lind A.E."/>
            <person name="van Eijk R."/>
            <person name="Schleper C."/>
            <person name="Guy L."/>
            <person name="Ettema T.J."/>
        </authorList>
    </citation>
    <scope>NUCLEOTIDE SEQUENCE</scope>
</reference>
<name>A0A0F9LP38_9ZZZZ</name>
<comment type="caution">
    <text evidence="1">The sequence shown here is derived from an EMBL/GenBank/DDBJ whole genome shotgun (WGS) entry which is preliminary data.</text>
</comment>
<proteinExistence type="predicted"/>
<protein>
    <submittedName>
        <fullName evidence="1">Uncharacterized protein</fullName>
    </submittedName>
</protein>
<dbReference type="EMBL" id="LAZR01006887">
    <property type="protein sequence ID" value="KKM88981.1"/>
    <property type="molecule type" value="Genomic_DNA"/>
</dbReference>
<dbReference type="AlphaFoldDB" id="A0A0F9LP38"/>
<organism evidence="1">
    <name type="scientific">marine sediment metagenome</name>
    <dbReference type="NCBI Taxonomy" id="412755"/>
    <lineage>
        <taxon>unclassified sequences</taxon>
        <taxon>metagenomes</taxon>
        <taxon>ecological metagenomes</taxon>
    </lineage>
</organism>
<accession>A0A0F9LP38</accession>
<gene>
    <name evidence="1" type="ORF">LCGC14_1253200</name>
</gene>
<sequence length="66" mass="7204">MIYSCTFAKERRVVKQAVRMGYTSREEIAKALGLGYMVGGALDVSGGTEKQLVVLLKANRRRGGGR</sequence>